<keyword evidence="3" id="KW-1185">Reference proteome</keyword>
<accession>A0ABR9VWU5</accession>
<dbReference type="EMBL" id="JADEYR010000001">
    <property type="protein sequence ID" value="MBE9402654.1"/>
    <property type="molecule type" value="Genomic_DNA"/>
</dbReference>
<evidence type="ECO:0000313" key="3">
    <source>
        <dbReference type="Proteomes" id="UP000644727"/>
    </source>
</evidence>
<reference evidence="2 3" key="1">
    <citation type="submission" date="2020-10" db="EMBL/GenBank/DDBJ databases">
        <title>Draft genome and description of Brachybacterium epidermidis sp nov.</title>
        <authorList>
            <person name="Boxberger M."/>
            <person name="La Scola B."/>
        </authorList>
    </citation>
    <scope>NUCLEOTIDE SEQUENCE [LARGE SCALE GENOMIC DNA]</scope>
    <source>
        <strain evidence="2 3">Marseille-Q2903</strain>
    </source>
</reference>
<feature type="compositionally biased region" description="Acidic residues" evidence="1">
    <location>
        <begin position="67"/>
        <end position="79"/>
    </location>
</feature>
<protein>
    <submittedName>
        <fullName evidence="2">Uncharacterized protein</fullName>
    </submittedName>
</protein>
<dbReference type="RefSeq" id="WP_193864375.1">
    <property type="nucleotide sequence ID" value="NZ_JADEYR010000001.1"/>
</dbReference>
<evidence type="ECO:0000256" key="1">
    <source>
        <dbReference type="SAM" id="MobiDB-lite"/>
    </source>
</evidence>
<comment type="caution">
    <text evidence="2">The sequence shown here is derived from an EMBL/GenBank/DDBJ whole genome shotgun (WGS) entry which is preliminary data.</text>
</comment>
<name>A0ABR9VWU5_9MICO</name>
<dbReference type="Proteomes" id="UP000644727">
    <property type="component" value="Unassembled WGS sequence"/>
</dbReference>
<feature type="compositionally biased region" description="Low complexity" evidence="1">
    <location>
        <begin position="40"/>
        <end position="56"/>
    </location>
</feature>
<proteinExistence type="predicted"/>
<organism evidence="2 3">
    <name type="scientific">Brachybacterium epidermidis</name>
    <dbReference type="NCBI Taxonomy" id="2781983"/>
    <lineage>
        <taxon>Bacteria</taxon>
        <taxon>Bacillati</taxon>
        <taxon>Actinomycetota</taxon>
        <taxon>Actinomycetes</taxon>
        <taxon>Micrococcales</taxon>
        <taxon>Dermabacteraceae</taxon>
        <taxon>Brachybacterium</taxon>
    </lineage>
</organism>
<sequence>MSTERPGGGEHRPRRGPVVISSLTGKPMEWDPDAGTTRDPGASAGAGSPRATGSASGRRRPILPDRLDEDQPEPGADESNDARIAGDVPPHWGRGR</sequence>
<gene>
    <name evidence="2" type="ORF">IOE58_00015</name>
</gene>
<evidence type="ECO:0000313" key="2">
    <source>
        <dbReference type="EMBL" id="MBE9402654.1"/>
    </source>
</evidence>
<feature type="region of interest" description="Disordered" evidence="1">
    <location>
        <begin position="1"/>
        <end position="96"/>
    </location>
</feature>